<dbReference type="SMART" id="SM00195">
    <property type="entry name" value="DSPc"/>
    <property type="match status" value="1"/>
</dbReference>
<dbReference type="InterPro" id="IPR029021">
    <property type="entry name" value="Prot-tyrosine_phosphatase-like"/>
</dbReference>
<dbReference type="GO" id="GO:0005829">
    <property type="term" value="C:cytosol"/>
    <property type="evidence" value="ECO:0007669"/>
    <property type="project" value="TreeGrafter"/>
</dbReference>
<dbReference type="SUPFAM" id="SSF52799">
    <property type="entry name" value="(Phosphotyrosine protein) phosphatases II"/>
    <property type="match status" value="1"/>
</dbReference>
<feature type="domain" description="Tyrosine specific protein phosphatases" evidence="6">
    <location>
        <begin position="447"/>
        <end position="505"/>
    </location>
</feature>
<comment type="similarity">
    <text evidence="1">Belongs to the protein-tyrosine phosphatase family. Non-receptor class dual specificity subfamily.</text>
</comment>
<feature type="domain" description="Tyrosine-protein phosphatase" evidence="5">
    <location>
        <begin position="384"/>
        <end position="527"/>
    </location>
</feature>
<dbReference type="Gene3D" id="3.90.190.10">
    <property type="entry name" value="Protein tyrosine phosphatase superfamily"/>
    <property type="match status" value="1"/>
</dbReference>
<dbReference type="PROSITE" id="PS50056">
    <property type="entry name" value="TYR_PHOSPHATASE_2"/>
    <property type="match status" value="1"/>
</dbReference>
<dbReference type="GO" id="GO:0017017">
    <property type="term" value="F:MAP kinase tyrosine/serine/threonine phosphatase activity"/>
    <property type="evidence" value="ECO:0007669"/>
    <property type="project" value="InterPro"/>
</dbReference>
<evidence type="ECO:0000256" key="2">
    <source>
        <dbReference type="ARBA" id="ARBA00022801"/>
    </source>
</evidence>
<dbReference type="KEGG" id="pmrn:116948480"/>
<keyword evidence="3" id="KW-0904">Protein phosphatase</keyword>
<gene>
    <name evidence="9" type="primary">LOC116948480</name>
</gene>
<feature type="compositionally biased region" description="Pro residues" evidence="4">
    <location>
        <begin position="12"/>
        <end position="24"/>
    </location>
</feature>
<evidence type="ECO:0000256" key="1">
    <source>
        <dbReference type="ARBA" id="ARBA00008601"/>
    </source>
</evidence>
<dbReference type="GO" id="GO:0008330">
    <property type="term" value="F:protein tyrosine/threonine phosphatase activity"/>
    <property type="evidence" value="ECO:0007669"/>
    <property type="project" value="TreeGrafter"/>
</dbReference>
<dbReference type="Proteomes" id="UP001318040">
    <property type="component" value="Chromosome 33"/>
</dbReference>
<dbReference type="InterPro" id="IPR008343">
    <property type="entry name" value="MKP"/>
</dbReference>
<evidence type="ECO:0000313" key="9">
    <source>
        <dbReference type="RefSeq" id="XP_032821080.1"/>
    </source>
</evidence>
<feature type="domain" description="Rhodanese" evidence="7">
    <location>
        <begin position="173"/>
        <end position="316"/>
    </location>
</feature>
<feature type="compositionally biased region" description="Pro residues" evidence="4">
    <location>
        <begin position="38"/>
        <end position="48"/>
    </location>
</feature>
<evidence type="ECO:0000259" key="7">
    <source>
        <dbReference type="PROSITE" id="PS50206"/>
    </source>
</evidence>
<reference evidence="9" key="1">
    <citation type="submission" date="2025-08" db="UniProtKB">
        <authorList>
            <consortium name="RefSeq"/>
        </authorList>
    </citation>
    <scope>IDENTIFICATION</scope>
    <source>
        <tissue evidence="9">Sperm</tissue>
    </source>
</reference>
<name>A0AAJ7TNE4_PETMA</name>
<evidence type="ECO:0000256" key="4">
    <source>
        <dbReference type="SAM" id="MobiDB-lite"/>
    </source>
</evidence>
<sequence length="542" mass="55516">MPPALLLRKSMPTPPAQPHHPAQPPELSHPCWPVYLTPTPPSPSPPHPASTRLTSAMPSSDTRLPPNASTTVAVSGATSKSSKSAKSKLAKSSKSSKAPAAAAAAAANAEKTREERVGGPAGVAAAAAAATGAGGGGGIATSGGVGGSGVGGAACDYVPIWPHELAERLRCSEPPPPMLLDCRPFGEYTRSHIRGALHVNCSDRLSRRRLAQGKLRVTQLVCPAAAGTADGPAGATGDAAGGSAQASATSAPAAAAAAVAAAGPPRRDMVLYDGSSGDPAAALKLVLESLRREGADPLVLRGGLSDFRALHESLCEHHGVEDVSEATSPFDAHVNGRAGALLRSSAPLDERSGATSSTATTARSQGFLAAAGAVGGEVSQESSDVSRLLPYLFVGGERAARDLPTLRRLNVGLVLNVTAHVPHYHAGAGSIAYRRLPASDTHGQDLRQYFRPAFLLIEEARRCGCSVLLHCQAGVSRSPTVAIAYVMRIRGLGASDAYAFVRARRAAVAPNLSFMGQLLLYERELAAERSAVVSSPAQRALP</sequence>
<dbReference type="GO" id="GO:0043409">
    <property type="term" value="P:negative regulation of MAPK cascade"/>
    <property type="evidence" value="ECO:0007669"/>
    <property type="project" value="TreeGrafter"/>
</dbReference>
<dbReference type="InterPro" id="IPR000387">
    <property type="entry name" value="Tyr_Pase_dom"/>
</dbReference>
<dbReference type="InterPro" id="IPR001763">
    <property type="entry name" value="Rhodanese-like_dom"/>
</dbReference>
<dbReference type="GO" id="GO:0033550">
    <property type="term" value="F:MAP kinase tyrosine phosphatase activity"/>
    <property type="evidence" value="ECO:0007669"/>
    <property type="project" value="TreeGrafter"/>
</dbReference>
<dbReference type="Pfam" id="PF00581">
    <property type="entry name" value="Rhodanese"/>
    <property type="match status" value="1"/>
</dbReference>
<dbReference type="SMART" id="SM00450">
    <property type="entry name" value="RHOD"/>
    <property type="match status" value="1"/>
</dbReference>
<organism evidence="8 9">
    <name type="scientific">Petromyzon marinus</name>
    <name type="common">Sea lamprey</name>
    <dbReference type="NCBI Taxonomy" id="7757"/>
    <lineage>
        <taxon>Eukaryota</taxon>
        <taxon>Metazoa</taxon>
        <taxon>Chordata</taxon>
        <taxon>Craniata</taxon>
        <taxon>Vertebrata</taxon>
        <taxon>Cyclostomata</taxon>
        <taxon>Hyperoartia</taxon>
        <taxon>Petromyzontiformes</taxon>
        <taxon>Petromyzontidae</taxon>
        <taxon>Petromyzon</taxon>
    </lineage>
</organism>
<dbReference type="Pfam" id="PF00782">
    <property type="entry name" value="DSPc"/>
    <property type="match status" value="1"/>
</dbReference>
<dbReference type="PROSITE" id="PS50206">
    <property type="entry name" value="RHODANESE_3"/>
    <property type="match status" value="1"/>
</dbReference>
<dbReference type="PROSITE" id="PS50054">
    <property type="entry name" value="TYR_PHOSPHATASE_DUAL"/>
    <property type="match status" value="1"/>
</dbReference>
<dbReference type="InterPro" id="IPR000340">
    <property type="entry name" value="Dual-sp_phosphatase_cat-dom"/>
</dbReference>
<protein>
    <submittedName>
        <fullName evidence="9">Dual specificity protein phosphatase 10-like</fullName>
    </submittedName>
</protein>
<evidence type="ECO:0000259" key="5">
    <source>
        <dbReference type="PROSITE" id="PS50054"/>
    </source>
</evidence>
<evidence type="ECO:0000259" key="6">
    <source>
        <dbReference type="PROSITE" id="PS50056"/>
    </source>
</evidence>
<proteinExistence type="inferred from homology"/>
<dbReference type="Gene3D" id="3.40.250.10">
    <property type="entry name" value="Rhodanese-like domain"/>
    <property type="match status" value="1"/>
</dbReference>
<feature type="region of interest" description="Disordered" evidence="4">
    <location>
        <begin position="1"/>
        <end position="99"/>
    </location>
</feature>
<dbReference type="PANTHER" id="PTHR10159:SF528">
    <property type="entry name" value="PUCKERED, ISOFORM A"/>
    <property type="match status" value="1"/>
</dbReference>
<accession>A0AAJ7TNE4</accession>
<dbReference type="RefSeq" id="XP_032821080.1">
    <property type="nucleotide sequence ID" value="XM_032965189.1"/>
</dbReference>
<dbReference type="PROSITE" id="PS00383">
    <property type="entry name" value="TYR_PHOSPHATASE_1"/>
    <property type="match status" value="1"/>
</dbReference>
<dbReference type="PRINTS" id="PR01764">
    <property type="entry name" value="MAPKPHPHTASE"/>
</dbReference>
<keyword evidence="8" id="KW-1185">Reference proteome</keyword>
<feature type="compositionally biased region" description="Low complexity" evidence="4">
    <location>
        <begin position="68"/>
        <end position="82"/>
    </location>
</feature>
<dbReference type="InterPro" id="IPR036873">
    <property type="entry name" value="Rhodanese-like_dom_sf"/>
</dbReference>
<keyword evidence="2" id="KW-0378">Hydrolase</keyword>
<dbReference type="InterPro" id="IPR016130">
    <property type="entry name" value="Tyr_Pase_AS"/>
</dbReference>
<dbReference type="InterPro" id="IPR020422">
    <property type="entry name" value="TYR_PHOSPHATASE_DUAL_dom"/>
</dbReference>
<evidence type="ECO:0000313" key="8">
    <source>
        <dbReference type="Proteomes" id="UP001318040"/>
    </source>
</evidence>
<feature type="compositionally biased region" description="Polar residues" evidence="4">
    <location>
        <begin position="52"/>
        <end position="62"/>
    </location>
</feature>
<dbReference type="PANTHER" id="PTHR10159">
    <property type="entry name" value="DUAL SPECIFICITY PROTEIN PHOSPHATASE"/>
    <property type="match status" value="1"/>
</dbReference>
<dbReference type="AlphaFoldDB" id="A0AAJ7TNE4"/>
<dbReference type="SUPFAM" id="SSF52821">
    <property type="entry name" value="Rhodanese/Cell cycle control phosphatase"/>
    <property type="match status" value="1"/>
</dbReference>
<evidence type="ECO:0000256" key="3">
    <source>
        <dbReference type="ARBA" id="ARBA00022912"/>
    </source>
</evidence>
<dbReference type="CDD" id="cd01446">
    <property type="entry name" value="DSP_MapKP"/>
    <property type="match status" value="1"/>
</dbReference>